<evidence type="ECO:0000256" key="7">
    <source>
        <dbReference type="ARBA" id="ARBA00029731"/>
    </source>
</evidence>
<evidence type="ECO:0000256" key="6">
    <source>
        <dbReference type="ARBA" id="ARBA00023146"/>
    </source>
</evidence>
<proteinExistence type="inferred from homology"/>
<keyword evidence="5" id="KW-0648">Protein biosynthesis</keyword>
<evidence type="ECO:0000313" key="10">
    <source>
        <dbReference type="EMBL" id="CAI2358734.1"/>
    </source>
</evidence>
<dbReference type="SUPFAM" id="SSF55681">
    <property type="entry name" value="Class II aaRS and biotin synthetases"/>
    <property type="match status" value="1"/>
</dbReference>
<dbReference type="PROSITE" id="PS50862">
    <property type="entry name" value="AA_TRNA_LIGASE_II"/>
    <property type="match status" value="1"/>
</dbReference>
<dbReference type="InterPro" id="IPR006195">
    <property type="entry name" value="aa-tRNA-synth_II"/>
</dbReference>
<dbReference type="GO" id="GO:0005524">
    <property type="term" value="F:ATP binding"/>
    <property type="evidence" value="ECO:0007669"/>
    <property type="project" value="UniProtKB-KW"/>
</dbReference>
<dbReference type="CDD" id="cd00778">
    <property type="entry name" value="ProRS_core_arch_euk"/>
    <property type="match status" value="1"/>
</dbReference>
<dbReference type="InterPro" id="IPR016061">
    <property type="entry name" value="Pro-tRNA_ligase_II_C"/>
</dbReference>
<gene>
    <name evidence="10" type="ORF">ECRASSUSDP1_LOCUS17</name>
</gene>
<reference evidence="10" key="1">
    <citation type="submission" date="2023-07" db="EMBL/GenBank/DDBJ databases">
        <authorList>
            <consortium name="AG Swart"/>
            <person name="Singh M."/>
            <person name="Singh A."/>
            <person name="Seah K."/>
            <person name="Emmerich C."/>
        </authorList>
    </citation>
    <scope>NUCLEOTIDE SEQUENCE</scope>
    <source>
        <strain evidence="10">DP1</strain>
    </source>
</reference>
<comment type="catalytic activity">
    <reaction evidence="8">
        <text>tRNA(Pro) + L-proline + ATP = L-prolyl-tRNA(Pro) + AMP + diphosphate</text>
        <dbReference type="Rhea" id="RHEA:14305"/>
        <dbReference type="Rhea" id="RHEA-COMP:9700"/>
        <dbReference type="Rhea" id="RHEA-COMP:9702"/>
        <dbReference type="ChEBI" id="CHEBI:30616"/>
        <dbReference type="ChEBI" id="CHEBI:33019"/>
        <dbReference type="ChEBI" id="CHEBI:60039"/>
        <dbReference type="ChEBI" id="CHEBI:78442"/>
        <dbReference type="ChEBI" id="CHEBI:78532"/>
        <dbReference type="ChEBI" id="CHEBI:456215"/>
        <dbReference type="EC" id="6.1.1.15"/>
    </reaction>
</comment>
<dbReference type="FunFam" id="3.90.960.10:FF:000005">
    <property type="entry name" value="Putative prolyl-tRNA synthetase"/>
    <property type="match status" value="1"/>
</dbReference>
<protein>
    <recommendedName>
        <fullName evidence="1">proline--tRNA ligase</fullName>
        <ecNumber evidence="1">6.1.1.15</ecNumber>
    </recommendedName>
    <alternativeName>
        <fullName evidence="7">Prolyl-tRNA synthetase</fullName>
    </alternativeName>
</protein>
<dbReference type="GO" id="GO:0005737">
    <property type="term" value="C:cytoplasm"/>
    <property type="evidence" value="ECO:0007669"/>
    <property type="project" value="InterPro"/>
</dbReference>
<dbReference type="InterPro" id="IPR036754">
    <property type="entry name" value="YbaK/aa-tRNA-synt-asso_dom_sf"/>
</dbReference>
<dbReference type="GO" id="GO:0002161">
    <property type="term" value="F:aminoacyl-tRNA deacylase activity"/>
    <property type="evidence" value="ECO:0007669"/>
    <property type="project" value="InterPro"/>
</dbReference>
<evidence type="ECO:0000259" key="9">
    <source>
        <dbReference type="PROSITE" id="PS50862"/>
    </source>
</evidence>
<dbReference type="EMBL" id="CAMPGE010000017">
    <property type="protein sequence ID" value="CAI2358734.1"/>
    <property type="molecule type" value="Genomic_DNA"/>
</dbReference>
<dbReference type="FunFam" id="3.30.110.30:FF:000007">
    <property type="entry name" value="Prolyl-tRNA synthetase, putative"/>
    <property type="match status" value="1"/>
</dbReference>
<dbReference type="Gene3D" id="3.90.960.10">
    <property type="entry name" value="YbaK/aminoacyl-tRNA synthetase-associated domain"/>
    <property type="match status" value="1"/>
</dbReference>
<dbReference type="InterPro" id="IPR017449">
    <property type="entry name" value="Pro-tRNA_synth_II"/>
</dbReference>
<keyword evidence="2" id="KW-0436">Ligase</keyword>
<dbReference type="GO" id="GO:0017101">
    <property type="term" value="C:aminoacyl-tRNA synthetase multienzyme complex"/>
    <property type="evidence" value="ECO:0007669"/>
    <property type="project" value="TreeGrafter"/>
</dbReference>
<dbReference type="InterPro" id="IPR033721">
    <property type="entry name" value="ProRS_core_arch_euk"/>
</dbReference>
<dbReference type="InterPro" id="IPR036621">
    <property type="entry name" value="Anticodon-bd_dom_sf"/>
</dbReference>
<dbReference type="CDD" id="cd04335">
    <property type="entry name" value="PrdX_deacylase"/>
    <property type="match status" value="1"/>
</dbReference>
<dbReference type="InterPro" id="IPR004154">
    <property type="entry name" value="Anticodon-bd"/>
</dbReference>
<dbReference type="FunFam" id="3.40.50.800:FF:000005">
    <property type="entry name" value="bifunctional glutamate/proline--tRNA ligase"/>
    <property type="match status" value="1"/>
</dbReference>
<evidence type="ECO:0000256" key="2">
    <source>
        <dbReference type="ARBA" id="ARBA00022598"/>
    </source>
</evidence>
<keyword evidence="4" id="KW-0067">ATP-binding</keyword>
<dbReference type="PANTHER" id="PTHR43382:SF2">
    <property type="entry name" value="BIFUNCTIONAL GLUTAMATE_PROLINE--TRNA LIGASE"/>
    <property type="match status" value="1"/>
</dbReference>
<dbReference type="SMART" id="SM00946">
    <property type="entry name" value="ProRS-C_1"/>
    <property type="match status" value="1"/>
</dbReference>
<organism evidence="10 11">
    <name type="scientific">Euplotes crassus</name>
    <dbReference type="NCBI Taxonomy" id="5936"/>
    <lineage>
        <taxon>Eukaryota</taxon>
        <taxon>Sar</taxon>
        <taxon>Alveolata</taxon>
        <taxon>Ciliophora</taxon>
        <taxon>Intramacronucleata</taxon>
        <taxon>Spirotrichea</taxon>
        <taxon>Hypotrichia</taxon>
        <taxon>Euplotida</taxon>
        <taxon>Euplotidae</taxon>
        <taxon>Moneuplotes</taxon>
    </lineage>
</organism>
<dbReference type="Gene3D" id="3.30.110.30">
    <property type="entry name" value="C-terminal domain of ProRS"/>
    <property type="match status" value="1"/>
</dbReference>
<evidence type="ECO:0000256" key="5">
    <source>
        <dbReference type="ARBA" id="ARBA00022917"/>
    </source>
</evidence>
<evidence type="ECO:0000256" key="1">
    <source>
        <dbReference type="ARBA" id="ARBA00012831"/>
    </source>
</evidence>
<dbReference type="InterPro" id="IPR002316">
    <property type="entry name" value="Pro-tRNA-ligase_IIa"/>
</dbReference>
<dbReference type="GO" id="GO:0006433">
    <property type="term" value="P:prolyl-tRNA aminoacylation"/>
    <property type="evidence" value="ECO:0007669"/>
    <property type="project" value="InterPro"/>
</dbReference>
<dbReference type="InterPro" id="IPR045864">
    <property type="entry name" value="aa-tRNA-synth_II/BPL/LPL"/>
</dbReference>
<dbReference type="HAMAP" id="MF_01571">
    <property type="entry name" value="Pro_tRNA_synth_type3"/>
    <property type="match status" value="1"/>
</dbReference>
<dbReference type="CDD" id="cd00862">
    <property type="entry name" value="ProRS_anticodon_zinc"/>
    <property type="match status" value="1"/>
</dbReference>
<dbReference type="InterPro" id="IPR007214">
    <property type="entry name" value="YbaK/aa-tRNA-synth-assoc-dom"/>
</dbReference>
<dbReference type="Gene3D" id="3.40.50.800">
    <property type="entry name" value="Anticodon-binding domain"/>
    <property type="match status" value="1"/>
</dbReference>
<keyword evidence="6" id="KW-0030">Aminoacyl-tRNA synthetase</keyword>
<dbReference type="GO" id="GO:0004827">
    <property type="term" value="F:proline-tRNA ligase activity"/>
    <property type="evidence" value="ECO:0007669"/>
    <property type="project" value="UniProtKB-EC"/>
</dbReference>
<dbReference type="NCBIfam" id="TIGR00408">
    <property type="entry name" value="proS_fam_I"/>
    <property type="match status" value="1"/>
</dbReference>
<dbReference type="Pfam" id="PF03129">
    <property type="entry name" value="HGTP_anticodon"/>
    <property type="match status" value="1"/>
</dbReference>
<dbReference type="InterPro" id="IPR002314">
    <property type="entry name" value="aa-tRNA-synt_IIb"/>
</dbReference>
<keyword evidence="11" id="KW-1185">Reference proteome</keyword>
<evidence type="ECO:0000256" key="4">
    <source>
        <dbReference type="ARBA" id="ARBA00022840"/>
    </source>
</evidence>
<evidence type="ECO:0000256" key="8">
    <source>
        <dbReference type="ARBA" id="ARBA00047671"/>
    </source>
</evidence>
<evidence type="ECO:0000313" key="11">
    <source>
        <dbReference type="Proteomes" id="UP001295684"/>
    </source>
</evidence>
<feature type="domain" description="Aminoacyl-transfer RNA synthetases class-II family profile" evidence="9">
    <location>
        <begin position="250"/>
        <end position="488"/>
    </location>
</feature>
<dbReference type="PANTHER" id="PTHR43382">
    <property type="entry name" value="PROLYL-TRNA SYNTHETASE"/>
    <property type="match status" value="1"/>
</dbReference>
<keyword evidence="3" id="KW-0547">Nucleotide-binding</keyword>
<name>A0AAD1U263_EUPCR</name>
<dbReference type="InterPro" id="IPR004499">
    <property type="entry name" value="Pro-tRNA-ligase_IIa_arc-type"/>
</dbReference>
<evidence type="ECO:0000256" key="3">
    <source>
        <dbReference type="ARBA" id="ARBA00022741"/>
    </source>
</evidence>
<accession>A0AAD1U263</accession>
<sequence length="702" mass="80567">METNYTLTNIEETEQFLSANGIEFTSVKHVAVPTVEKMLEEVKFEDKNVTFAKNLFLKDKKKKTLYLLIAKHDTVFDFKGLAKFLKTGSSNIRGGDADKLEEILKVKGGSVNLFSILNDNENKVELLMDKALYDQEYIGFHPMQNDATFAISSSDMEKVIKLSNHEPQVINFSELIVLSEAGKDKQEKKEKPKKEKKEKVKDEDLHELGITISRQDDFSLWYSQTITKSEMIEYYDVSGCYILRPWSYGIWERVQGFLDNLFKENGVENAYFPIFVTEKALTKEEDHLEGFAPEVAWVTRSGKTEMKEPIAIRPTSETIMYPAFAKWVQSHRDLPILLNQWTNIVRWEFKHPTPFIRTREFLWQEGHTAHATKDEATKFVYAILECYAKAYEEMYSVPVIRGIKSRGETFAGADFTSTVELFVPANGRGIQGATSHYLGQNFSKMFDLWFENEDKKKDFAHQTSWGFTTRSIGAMVMIHGDDKGLVLPPRVSQVQVVIVPISNKTNSDQILEVADKVFDTLKKAGIRVKIDDRKNYKPGWKFNHWEVKGVPIRIEIGAKDIEKSEIRVVRRFDGKKFQLSTEGLADNLHEELQKIQHEMYEKAVKERDQRIKKSATWEGFMTELNQRNLVLTPWCDKESCEDNVKERSKEESKQAENAGEEVLTGAAKTLCKPLEQPELAEDTKCFACDAGATATALWGRSY</sequence>
<dbReference type="AlphaFoldDB" id="A0AAD1U263"/>
<dbReference type="Proteomes" id="UP001295684">
    <property type="component" value="Unassembled WGS sequence"/>
</dbReference>
<dbReference type="SUPFAM" id="SSF55826">
    <property type="entry name" value="YbaK/ProRS associated domain"/>
    <property type="match status" value="1"/>
</dbReference>
<dbReference type="FunFam" id="3.30.930.10:FF:000007">
    <property type="entry name" value="Bifunctional glutamate/proline--tRNA ligase"/>
    <property type="match status" value="1"/>
</dbReference>
<dbReference type="SUPFAM" id="SSF64586">
    <property type="entry name" value="C-terminal domain of ProRS"/>
    <property type="match status" value="1"/>
</dbReference>
<dbReference type="Pfam" id="PF00587">
    <property type="entry name" value="tRNA-synt_2b"/>
    <property type="match status" value="1"/>
</dbReference>
<dbReference type="Gene3D" id="3.30.930.10">
    <property type="entry name" value="Bira Bifunctional Protein, Domain 2"/>
    <property type="match status" value="1"/>
</dbReference>
<dbReference type="SUPFAM" id="SSF52954">
    <property type="entry name" value="Class II aaRS ABD-related"/>
    <property type="match status" value="1"/>
</dbReference>
<comment type="caution">
    <text evidence="10">The sequence shown here is derived from an EMBL/GenBank/DDBJ whole genome shotgun (WGS) entry which is preliminary data.</text>
</comment>
<dbReference type="Pfam" id="PF09180">
    <property type="entry name" value="ProRS-C_1"/>
    <property type="match status" value="1"/>
</dbReference>
<dbReference type="PRINTS" id="PR01046">
    <property type="entry name" value="TRNASYNTHPRO"/>
</dbReference>
<dbReference type="Pfam" id="PF04073">
    <property type="entry name" value="tRNA_edit"/>
    <property type="match status" value="1"/>
</dbReference>
<dbReference type="EC" id="6.1.1.15" evidence="1"/>